<keyword evidence="3" id="KW-0540">Nuclease</keyword>
<evidence type="ECO:0000256" key="11">
    <source>
        <dbReference type="PIRSR" id="PIRSR610347-3"/>
    </source>
</evidence>
<dbReference type="FunFam" id="3.30.870.10:FF:000038">
    <property type="entry name" value="Probable tyrosyl-DNA phosphodiesterase"/>
    <property type="match status" value="1"/>
</dbReference>
<feature type="compositionally biased region" description="Acidic residues" evidence="12">
    <location>
        <begin position="18"/>
        <end position="34"/>
    </location>
</feature>
<feature type="compositionally biased region" description="Basic and acidic residues" evidence="12">
    <location>
        <begin position="59"/>
        <end position="70"/>
    </location>
</feature>
<evidence type="ECO:0000256" key="10">
    <source>
        <dbReference type="PIRSR" id="PIRSR610347-2"/>
    </source>
</evidence>
<organism evidence="13 14">
    <name type="scientific">Botryosphaeria dothidea</name>
    <dbReference type="NCBI Taxonomy" id="55169"/>
    <lineage>
        <taxon>Eukaryota</taxon>
        <taxon>Fungi</taxon>
        <taxon>Dikarya</taxon>
        <taxon>Ascomycota</taxon>
        <taxon>Pezizomycotina</taxon>
        <taxon>Dothideomycetes</taxon>
        <taxon>Dothideomycetes incertae sedis</taxon>
        <taxon>Botryosphaeriales</taxon>
        <taxon>Botryosphaeriaceae</taxon>
        <taxon>Botryosphaeria</taxon>
    </lineage>
</organism>
<feature type="compositionally biased region" description="Low complexity" evidence="12">
    <location>
        <begin position="442"/>
        <end position="459"/>
    </location>
</feature>
<evidence type="ECO:0000256" key="12">
    <source>
        <dbReference type="SAM" id="MobiDB-lite"/>
    </source>
</evidence>
<dbReference type="EMBL" id="WWBZ02000062">
    <property type="protein sequence ID" value="KAF4303530.1"/>
    <property type="molecule type" value="Genomic_DNA"/>
</dbReference>
<evidence type="ECO:0000256" key="5">
    <source>
        <dbReference type="ARBA" id="ARBA00022801"/>
    </source>
</evidence>
<dbReference type="Proteomes" id="UP000572817">
    <property type="component" value="Unassembled WGS sequence"/>
</dbReference>
<keyword evidence="7" id="KW-0234">DNA repair</keyword>
<feature type="binding site" evidence="10">
    <location>
        <position position="564"/>
    </location>
    <ligand>
        <name>substrate</name>
    </ligand>
</feature>
<dbReference type="PANTHER" id="PTHR12415:SF0">
    <property type="entry name" value="TYROSYL-DNA PHOSPHODIESTERASE 1"/>
    <property type="match status" value="1"/>
</dbReference>
<proteinExistence type="inferred from homology"/>
<dbReference type="CDD" id="cd09123">
    <property type="entry name" value="PLDc_Tdp1_2"/>
    <property type="match status" value="1"/>
</dbReference>
<evidence type="ECO:0000256" key="1">
    <source>
        <dbReference type="ARBA" id="ARBA00004123"/>
    </source>
</evidence>
<evidence type="ECO:0000256" key="7">
    <source>
        <dbReference type="ARBA" id="ARBA00023204"/>
    </source>
</evidence>
<keyword evidence="8" id="KW-0539">Nucleus</keyword>
<dbReference type="GO" id="GO:0003690">
    <property type="term" value="F:double-stranded DNA binding"/>
    <property type="evidence" value="ECO:0007669"/>
    <property type="project" value="TreeGrafter"/>
</dbReference>
<feature type="compositionally biased region" description="Acidic residues" evidence="12">
    <location>
        <begin position="84"/>
        <end position="98"/>
    </location>
</feature>
<keyword evidence="14" id="KW-1185">Reference proteome</keyword>
<keyword evidence="5" id="KW-0378">Hydrolase</keyword>
<feature type="site" description="Interaction with DNA" evidence="11">
    <location>
        <position position="595"/>
    </location>
</feature>
<dbReference type="AlphaFoldDB" id="A0A8H4IL99"/>
<reference evidence="13" key="1">
    <citation type="submission" date="2020-04" db="EMBL/GenBank/DDBJ databases">
        <title>Genome Assembly and Annotation of Botryosphaeria dothidea sdau 11-99, a Latent Pathogen of Apple Fruit Ring Rot in China.</title>
        <authorList>
            <person name="Yu C."/>
            <person name="Diao Y."/>
            <person name="Lu Q."/>
            <person name="Zhao J."/>
            <person name="Cui S."/>
            <person name="Peng C."/>
            <person name="He B."/>
            <person name="Liu H."/>
        </authorList>
    </citation>
    <scope>NUCLEOTIDE SEQUENCE [LARGE SCALE GENOMIC DNA]</scope>
    <source>
        <strain evidence="13">Sdau11-99</strain>
    </source>
</reference>
<feature type="active site" description="Proton donor/acceptor" evidence="9">
    <location>
        <position position="562"/>
    </location>
</feature>
<feature type="region of interest" description="Disordered" evidence="12">
    <location>
        <begin position="306"/>
        <end position="328"/>
    </location>
</feature>
<feature type="compositionally biased region" description="Polar residues" evidence="12">
    <location>
        <begin position="306"/>
        <end position="315"/>
    </location>
</feature>
<dbReference type="GO" id="GO:0005634">
    <property type="term" value="C:nucleus"/>
    <property type="evidence" value="ECO:0007669"/>
    <property type="project" value="UniProtKB-SubCell"/>
</dbReference>
<feature type="compositionally biased region" description="Basic and acidic residues" evidence="12">
    <location>
        <begin position="99"/>
        <end position="108"/>
    </location>
</feature>
<evidence type="ECO:0000313" key="14">
    <source>
        <dbReference type="Proteomes" id="UP000572817"/>
    </source>
</evidence>
<dbReference type="SUPFAM" id="SSF56024">
    <property type="entry name" value="Phospholipase D/nuclease"/>
    <property type="match status" value="2"/>
</dbReference>
<accession>A0A8H4IL99</accession>
<feature type="region of interest" description="Disordered" evidence="12">
    <location>
        <begin position="472"/>
        <end position="491"/>
    </location>
</feature>
<dbReference type="Pfam" id="PF06087">
    <property type="entry name" value="Tyr-DNA_phospho"/>
    <property type="match status" value="1"/>
</dbReference>
<keyword evidence="4" id="KW-0227">DNA damage</keyword>
<feature type="active site" description="Nucleophile" evidence="9">
    <location>
        <position position="253"/>
    </location>
</feature>
<dbReference type="GO" id="GO:0006281">
    <property type="term" value="P:DNA repair"/>
    <property type="evidence" value="ECO:0007669"/>
    <property type="project" value="UniProtKB-KW"/>
</dbReference>
<evidence type="ECO:0000256" key="8">
    <source>
        <dbReference type="ARBA" id="ARBA00023242"/>
    </source>
</evidence>
<dbReference type="GO" id="GO:0003697">
    <property type="term" value="F:single-stranded DNA binding"/>
    <property type="evidence" value="ECO:0007669"/>
    <property type="project" value="TreeGrafter"/>
</dbReference>
<feature type="binding site" evidence="10">
    <location>
        <position position="255"/>
    </location>
    <ligand>
        <name>substrate</name>
    </ligand>
</feature>
<evidence type="ECO:0000256" key="6">
    <source>
        <dbReference type="ARBA" id="ARBA00022839"/>
    </source>
</evidence>
<evidence type="ECO:0000256" key="9">
    <source>
        <dbReference type="PIRSR" id="PIRSR610347-1"/>
    </source>
</evidence>
<comment type="subcellular location">
    <subcellularLocation>
        <location evidence="1">Nucleus</location>
    </subcellularLocation>
</comment>
<dbReference type="GO" id="GO:0017005">
    <property type="term" value="F:3'-tyrosyl-DNA phosphodiesterase activity"/>
    <property type="evidence" value="ECO:0007669"/>
    <property type="project" value="TreeGrafter"/>
</dbReference>
<dbReference type="Gene3D" id="3.30.870.10">
    <property type="entry name" value="Endonuclease Chain A"/>
    <property type="match status" value="2"/>
</dbReference>
<evidence type="ECO:0000256" key="3">
    <source>
        <dbReference type="ARBA" id="ARBA00022722"/>
    </source>
</evidence>
<comment type="caution">
    <text evidence="13">The sequence shown here is derived from an EMBL/GenBank/DDBJ whole genome shotgun (WGS) entry which is preliminary data.</text>
</comment>
<dbReference type="GO" id="GO:0004527">
    <property type="term" value="F:exonuclease activity"/>
    <property type="evidence" value="ECO:0007669"/>
    <property type="project" value="UniProtKB-KW"/>
</dbReference>
<dbReference type="InterPro" id="IPR010347">
    <property type="entry name" value="Tdp1"/>
</dbReference>
<protein>
    <submittedName>
        <fullName evidence="13">Tyrosyl-DNA phosphodiesterase</fullName>
    </submittedName>
</protein>
<feature type="region of interest" description="Disordered" evidence="12">
    <location>
        <begin position="442"/>
        <end position="464"/>
    </location>
</feature>
<evidence type="ECO:0000256" key="4">
    <source>
        <dbReference type="ARBA" id="ARBA00022763"/>
    </source>
</evidence>
<evidence type="ECO:0000256" key="2">
    <source>
        <dbReference type="ARBA" id="ARBA00010205"/>
    </source>
</evidence>
<comment type="similarity">
    <text evidence="2">Belongs to the tyrosyl-DNA phosphodiesterase family.</text>
</comment>
<sequence length="728" mass="79602">MPCAPPPPAFAVDGASTTEDESSSAASTDDDADLDAPARKRRKREHGSRAAAAHSAETPVRDQRQLRSLERVVSPPLARKTQREDEDEGETEDEDDAEPERRAVKKVGEVGSAAKEVQQEALNMGEKAASSSAPEPKMNGGERRSSTTFVSSPIQLTRIRDLPQAANIDTVALEDILCDPLIVEVWQFNYLFDVDFVMGALDEDVRSSVRVKVVHGSWRREDAQRERMEAWAAVYPNLEVIQAYMSEAFGTHHSKMMVLIRADDHAQVVIHTANMITKDWTNMTNAVWRSPLLPLLLAPAHVFQPQVSQNNSESSPPDRAASIKHHPMGSGERFKVDLLHYLDAYGRRLKALSEQLVHYDFSDVRAALVASTPSRVKLNDVKPNERTSWGWVGFREVLRQIPQQSSASGKGDEDSLVVAQVSSIATLDQTGAWLENFGSVLGTRGTGTPSPPISTTSKSPQRKRNAFPAFRPASSLLNSPSASSSTASSAPSPPLCIIFPTVSDIRTSLDGYYSGASIHLKTQNAKQQKQLSYMRPKFCHWRTAFGSEPAAASALRGPAAPHIKTYIRYAHPKGSALGSAGTRIEWAMLTSANLSMQAWGTLPSVDGGARKTRAEQTPDERSKEVRICSWEIGVIVWPELIAGSVRGDGTKQAMMVPVFGRDGPSLEHVVGLENEGKAEKGGGGEKVVTGWRMPYDLPLMPYGKDDEPWCATARYAEPDVRGCAWDGF</sequence>
<evidence type="ECO:0000313" key="13">
    <source>
        <dbReference type="EMBL" id="KAF4303530.1"/>
    </source>
</evidence>
<dbReference type="PANTHER" id="PTHR12415">
    <property type="entry name" value="TYROSYL-DNA PHOSPHODIESTERASE 1"/>
    <property type="match status" value="1"/>
</dbReference>
<feature type="compositionally biased region" description="Low complexity" evidence="12">
    <location>
        <begin position="472"/>
        <end position="490"/>
    </location>
</feature>
<gene>
    <name evidence="13" type="ORF">GTA08_BOTSDO09114</name>
</gene>
<dbReference type="OrthoDB" id="47785at2759"/>
<feature type="region of interest" description="Disordered" evidence="12">
    <location>
        <begin position="1"/>
        <end position="150"/>
    </location>
</feature>
<keyword evidence="6" id="KW-0269">Exonuclease</keyword>
<name>A0A8H4IL99_9PEZI</name>